<name>A0A6S6T099_9BACT</name>
<comment type="catalytic activity">
    <reaction evidence="11">
        <text>D-ribulose 5-phosphate + ATP = D-ribulose 1,5-bisphosphate + ADP + H(+)</text>
        <dbReference type="Rhea" id="RHEA:19365"/>
        <dbReference type="ChEBI" id="CHEBI:15378"/>
        <dbReference type="ChEBI" id="CHEBI:30616"/>
        <dbReference type="ChEBI" id="CHEBI:57870"/>
        <dbReference type="ChEBI" id="CHEBI:58121"/>
        <dbReference type="ChEBI" id="CHEBI:456216"/>
        <dbReference type="EC" id="2.7.1.19"/>
    </reaction>
</comment>
<dbReference type="EMBL" id="CACVAW010000061">
    <property type="protein sequence ID" value="CAA6814181.1"/>
    <property type="molecule type" value="Genomic_DNA"/>
</dbReference>
<feature type="transmembrane region" description="Helical" evidence="12">
    <location>
        <begin position="360"/>
        <end position="380"/>
    </location>
</feature>
<evidence type="ECO:0000256" key="9">
    <source>
        <dbReference type="ARBA" id="ARBA00022840"/>
    </source>
</evidence>
<sequence>MKPTLKKVFKSFMSGIKNNMNISKIFLLGIVLKVFLLSIFTSEYNESLFYPFVSSFIQDSLNPWQYYVDNELNLDAFPYHSVMLYILYPFSLLAQIVGTFSFKLPLLISDLSILVVLFKLFPQKKDNIYWFYFLNPIVIYSTYIHAQLDIIPTAMLLWCIYFLISKKYVVSMSIFALAVATKFHIIIALPLVLYYIYKVNIKWSLIYFFGVLVIFLLLDLPFIFSDGFTQMVLFNSKQSLLFDTFYDMTEAKIFLPVAGILAVYFHFFNQQKINYDLLFFYFGLLFTVTIFFIYPSPAWYVWIVPFLSIYFIQNQNKVVLIYIVFSIAYLVFFLFFYQSDYIDILFLGIPIDLKIQNEKLMNLSFTFLEVLLLVIIYLFYKYGIKSNSIYKRKTNLVLGIGGDSATGKTTLLDTLEKLFDNKLLKIEGDGEHKWERGDENWQQFTHLDPKANNIHKQADGIYALKNNKVFYRKEYDHKSGKFTKILKIEPKEFIVIAGLHPFYLPRLRKNVDLKIYIDTDEELRRHWKIIRDKKSRGYEKDSVLKQIIHRENDATKYIHPQKDFADIIIKYFPISEFELGVESPNLKLGLRITFDANIHFEDVLEKLDCELLWDYNEDLKSQYIELVVEPDIDFEEVAQSSVDNISEIVSPEVNYKSGYEGLIQLILLILVSNKLKEENNEI</sequence>
<dbReference type="InterPro" id="IPR027417">
    <property type="entry name" value="P-loop_NTPase"/>
</dbReference>
<evidence type="ECO:0000256" key="7">
    <source>
        <dbReference type="ARBA" id="ARBA00022741"/>
    </source>
</evidence>
<feature type="transmembrane region" description="Helical" evidence="12">
    <location>
        <begin position="319"/>
        <end position="337"/>
    </location>
</feature>
<evidence type="ECO:0000256" key="1">
    <source>
        <dbReference type="ARBA" id="ARBA00005215"/>
    </source>
</evidence>
<evidence type="ECO:0000256" key="4">
    <source>
        <dbReference type="ARBA" id="ARBA00022531"/>
    </source>
</evidence>
<evidence type="ECO:0000313" key="14">
    <source>
        <dbReference type="EMBL" id="CAA6814181.1"/>
    </source>
</evidence>
<keyword evidence="12" id="KW-1133">Transmembrane helix</keyword>
<dbReference type="SUPFAM" id="SSF52540">
    <property type="entry name" value="P-loop containing nucleoside triphosphate hydrolases"/>
    <property type="match status" value="1"/>
</dbReference>
<feature type="transmembrane region" description="Helical" evidence="12">
    <location>
        <begin position="142"/>
        <end position="163"/>
    </location>
</feature>
<dbReference type="GO" id="GO:0005524">
    <property type="term" value="F:ATP binding"/>
    <property type="evidence" value="ECO:0007669"/>
    <property type="project" value="UniProtKB-KW"/>
</dbReference>
<feature type="transmembrane region" description="Helical" evidence="12">
    <location>
        <begin position="175"/>
        <end position="197"/>
    </location>
</feature>
<reference evidence="14" key="1">
    <citation type="submission" date="2020-01" db="EMBL/GenBank/DDBJ databases">
        <authorList>
            <person name="Meier V. D."/>
            <person name="Meier V D."/>
        </authorList>
    </citation>
    <scope>NUCLEOTIDE SEQUENCE</scope>
    <source>
        <strain evidence="14">HLG_WM_MAG_12</strain>
    </source>
</reference>
<evidence type="ECO:0000256" key="12">
    <source>
        <dbReference type="SAM" id="Phobius"/>
    </source>
</evidence>
<evidence type="ECO:0000256" key="5">
    <source>
        <dbReference type="ARBA" id="ARBA00022567"/>
    </source>
</evidence>
<dbReference type="InterPro" id="IPR006083">
    <property type="entry name" value="PRK/URK"/>
</dbReference>
<dbReference type="PANTHER" id="PTHR10285">
    <property type="entry name" value="URIDINE KINASE"/>
    <property type="match status" value="1"/>
</dbReference>
<accession>A0A6S6T099</accession>
<organism evidence="14">
    <name type="scientific">uncultured Campylobacterales bacterium</name>
    <dbReference type="NCBI Taxonomy" id="352960"/>
    <lineage>
        <taxon>Bacteria</taxon>
        <taxon>Pseudomonadati</taxon>
        <taxon>Campylobacterota</taxon>
        <taxon>Epsilonproteobacteria</taxon>
        <taxon>Campylobacterales</taxon>
        <taxon>environmental samples</taxon>
    </lineage>
</organism>
<dbReference type="AlphaFoldDB" id="A0A6S6T099"/>
<gene>
    <name evidence="14" type="ORF">HELGO_WM8254</name>
</gene>
<evidence type="ECO:0000256" key="11">
    <source>
        <dbReference type="ARBA" id="ARBA00047663"/>
    </source>
</evidence>
<keyword evidence="7" id="KW-0547">Nucleotide-binding</keyword>
<keyword evidence="8" id="KW-0418">Kinase</keyword>
<feature type="transmembrane region" description="Helical" evidence="12">
    <location>
        <begin position="279"/>
        <end position="312"/>
    </location>
</feature>
<evidence type="ECO:0000256" key="3">
    <source>
        <dbReference type="ARBA" id="ARBA00012042"/>
    </source>
</evidence>
<keyword evidence="9" id="KW-0067">ATP-binding</keyword>
<dbReference type="GO" id="GO:0008974">
    <property type="term" value="F:phosphoribulokinase activity"/>
    <property type="evidence" value="ECO:0007669"/>
    <property type="project" value="UniProtKB-EC"/>
</dbReference>
<keyword evidence="12" id="KW-0812">Transmembrane</keyword>
<comment type="pathway">
    <text evidence="1">Carbohydrate biosynthesis; Calvin cycle.</text>
</comment>
<evidence type="ECO:0000256" key="10">
    <source>
        <dbReference type="ARBA" id="ARBA00031382"/>
    </source>
</evidence>
<dbReference type="InterPro" id="IPR006082">
    <property type="entry name" value="PRK"/>
</dbReference>
<evidence type="ECO:0000256" key="8">
    <source>
        <dbReference type="ARBA" id="ARBA00022777"/>
    </source>
</evidence>
<proteinExistence type="inferred from homology"/>
<dbReference type="GO" id="GO:0019253">
    <property type="term" value="P:reductive pentose-phosphate cycle"/>
    <property type="evidence" value="ECO:0007669"/>
    <property type="project" value="UniProtKB-KW"/>
</dbReference>
<feature type="transmembrane region" description="Helical" evidence="12">
    <location>
        <begin position="203"/>
        <end position="224"/>
    </location>
</feature>
<dbReference type="EC" id="2.7.1.19" evidence="3"/>
<feature type="transmembrane region" description="Helical" evidence="12">
    <location>
        <begin position="21"/>
        <end position="40"/>
    </location>
</feature>
<feature type="domain" description="Phosphoribulokinase/uridine kinase" evidence="13">
    <location>
        <begin position="397"/>
        <end position="574"/>
    </location>
</feature>
<evidence type="ECO:0000256" key="6">
    <source>
        <dbReference type="ARBA" id="ARBA00022679"/>
    </source>
</evidence>
<keyword evidence="4" id="KW-0602">Photosynthesis</keyword>
<dbReference type="PRINTS" id="PR00478">
    <property type="entry name" value="PHRIBLKINASE"/>
</dbReference>
<comment type="similarity">
    <text evidence="2">Belongs to the phosphoribulokinase family.</text>
</comment>
<protein>
    <recommendedName>
        <fullName evidence="3">phosphoribulokinase</fullName>
        <ecNumber evidence="3">2.7.1.19</ecNumber>
    </recommendedName>
    <alternativeName>
        <fullName evidence="10">Phosphopentokinase</fullName>
    </alternativeName>
</protein>
<evidence type="ECO:0000256" key="2">
    <source>
        <dbReference type="ARBA" id="ARBA00009719"/>
    </source>
</evidence>
<dbReference type="Gene3D" id="3.40.50.300">
    <property type="entry name" value="P-loop containing nucleotide triphosphate hydrolases"/>
    <property type="match status" value="1"/>
</dbReference>
<keyword evidence="12" id="KW-0472">Membrane</keyword>
<feature type="transmembrane region" description="Helical" evidence="12">
    <location>
        <begin position="245"/>
        <end position="267"/>
    </location>
</feature>
<feature type="transmembrane region" description="Helical" evidence="12">
    <location>
        <begin position="104"/>
        <end position="122"/>
    </location>
</feature>
<keyword evidence="5" id="KW-0113">Calvin cycle</keyword>
<evidence type="ECO:0000259" key="13">
    <source>
        <dbReference type="Pfam" id="PF00485"/>
    </source>
</evidence>
<keyword evidence="6" id="KW-0808">Transferase</keyword>
<dbReference type="Pfam" id="PF00485">
    <property type="entry name" value="PRK"/>
    <property type="match status" value="1"/>
</dbReference>